<dbReference type="SMART" id="SM00594">
    <property type="entry name" value="UAS"/>
    <property type="match status" value="1"/>
</dbReference>
<dbReference type="Gene3D" id="3.40.30.10">
    <property type="entry name" value="Glutaredoxin"/>
    <property type="match status" value="1"/>
</dbReference>
<protein>
    <recommendedName>
        <fullName evidence="2">UBX domain-containing protein</fullName>
    </recommendedName>
</protein>
<dbReference type="EMBL" id="BTRK01000001">
    <property type="protein sequence ID" value="GMR34147.1"/>
    <property type="molecule type" value="Genomic_DNA"/>
</dbReference>
<dbReference type="Pfam" id="PF13899">
    <property type="entry name" value="Thioredoxin_7"/>
    <property type="match status" value="1"/>
</dbReference>
<name>A0AAN4Z405_9BILA</name>
<organism evidence="3 4">
    <name type="scientific">Pristionchus mayeri</name>
    <dbReference type="NCBI Taxonomy" id="1317129"/>
    <lineage>
        <taxon>Eukaryota</taxon>
        <taxon>Metazoa</taxon>
        <taxon>Ecdysozoa</taxon>
        <taxon>Nematoda</taxon>
        <taxon>Chromadorea</taxon>
        <taxon>Rhabditida</taxon>
        <taxon>Rhabditina</taxon>
        <taxon>Diplogasteromorpha</taxon>
        <taxon>Diplogasteroidea</taxon>
        <taxon>Neodiplogasteridae</taxon>
        <taxon>Pristionchus</taxon>
    </lineage>
</organism>
<reference evidence="4" key="1">
    <citation type="submission" date="2022-10" db="EMBL/GenBank/DDBJ databases">
        <title>Genome assembly of Pristionchus species.</title>
        <authorList>
            <person name="Yoshida K."/>
            <person name="Sommer R.J."/>
        </authorList>
    </citation>
    <scope>NUCLEOTIDE SEQUENCE [LARGE SCALE GENOMIC DNA]</scope>
    <source>
        <strain evidence="4">RS5460</strain>
    </source>
</reference>
<accession>A0AAN4Z405</accession>
<feature type="domain" description="UBX" evidence="2">
    <location>
        <begin position="428"/>
        <end position="505"/>
    </location>
</feature>
<feature type="compositionally biased region" description="Polar residues" evidence="1">
    <location>
        <begin position="69"/>
        <end position="89"/>
    </location>
</feature>
<dbReference type="PANTHER" id="PTHR23322">
    <property type="entry name" value="FAS-ASSOCIATED PROTEIN"/>
    <property type="match status" value="1"/>
</dbReference>
<dbReference type="GO" id="GO:0043130">
    <property type="term" value="F:ubiquitin binding"/>
    <property type="evidence" value="ECO:0007669"/>
    <property type="project" value="TreeGrafter"/>
</dbReference>
<sequence length="509" mass="56674">IVKPAMPPPSKAEQARRKEAFKVITACKNDAEAMQYLESCSWMVNAAVELFFTSQSEDMGTRKRKEPTRQNGNGRLQRNDAGPSSSVAVTLSDDDDDIKQLGTKRNGGPMRGAAKTVVHEELIDDDNVRAPMSFKNGPIVQQSFEQQYGMQPRSNAISGAFDGIKDFRALAAQQKASLQARIANGASSSAATRREVDTKPVVPSSDRSKTLQSLFRPPIDILFAGDWESAKAASIERECWVLVNVQDMKEFASQTLNRDVWSNGGVKELVKSNFLFWQVTLDSADGQRMRSYYGVHSCPAVFIVDPRTGEKVTDVPLKSQDAVSICDKLTRFMDDFPDFATRDRTVGHAAPDDVEPHPDEAQSMMEDMATEEPACSSSNGSRKRKADDDAMGGKRSRMIEGDMDRILEESTRGLTMCDEDEWKTHVVPGGDPIKVMMRFPDGNRHAVELTGSTRLFALYQYIRGRGLMPEDHLFILSFPKREYSTDRSEESLSQLGFSRTEAIHVESKE</sequence>
<dbReference type="Pfam" id="PF00789">
    <property type="entry name" value="UBX"/>
    <property type="match status" value="1"/>
</dbReference>
<dbReference type="Gene3D" id="3.10.20.90">
    <property type="entry name" value="Phosphatidylinositol 3-kinase Catalytic Subunit, Chain A, domain 1"/>
    <property type="match status" value="1"/>
</dbReference>
<feature type="non-terminal residue" evidence="3">
    <location>
        <position position="1"/>
    </location>
</feature>
<dbReference type="SUPFAM" id="SSF52833">
    <property type="entry name" value="Thioredoxin-like"/>
    <property type="match status" value="1"/>
</dbReference>
<feature type="region of interest" description="Disordered" evidence="1">
    <location>
        <begin position="57"/>
        <end position="112"/>
    </location>
</feature>
<dbReference type="Proteomes" id="UP001328107">
    <property type="component" value="Unassembled WGS sequence"/>
</dbReference>
<dbReference type="GO" id="GO:0005634">
    <property type="term" value="C:nucleus"/>
    <property type="evidence" value="ECO:0007669"/>
    <property type="project" value="TreeGrafter"/>
</dbReference>
<dbReference type="Gene3D" id="1.10.8.10">
    <property type="entry name" value="DNA helicase RuvA subunit, C-terminal domain"/>
    <property type="match status" value="1"/>
</dbReference>
<dbReference type="GO" id="GO:0043161">
    <property type="term" value="P:proteasome-mediated ubiquitin-dependent protein catabolic process"/>
    <property type="evidence" value="ECO:0007669"/>
    <property type="project" value="TreeGrafter"/>
</dbReference>
<feature type="compositionally biased region" description="Basic and acidic residues" evidence="1">
    <location>
        <begin position="385"/>
        <end position="395"/>
    </location>
</feature>
<proteinExistence type="predicted"/>
<dbReference type="SUPFAM" id="SSF54236">
    <property type="entry name" value="Ubiquitin-like"/>
    <property type="match status" value="1"/>
</dbReference>
<gene>
    <name evidence="3" type="ORF">PMAYCL1PPCAC_04342</name>
</gene>
<comment type="caution">
    <text evidence="3">The sequence shown here is derived from an EMBL/GenBank/DDBJ whole genome shotgun (WGS) entry which is preliminary data.</text>
</comment>
<dbReference type="InterPro" id="IPR050730">
    <property type="entry name" value="UBX_domain-protein"/>
</dbReference>
<dbReference type="PANTHER" id="PTHR23322:SF6">
    <property type="entry name" value="UBX DOMAIN-CONTAINING PROTEIN 7"/>
    <property type="match status" value="1"/>
</dbReference>
<feature type="region of interest" description="Disordered" evidence="1">
    <location>
        <begin position="368"/>
        <end position="395"/>
    </location>
</feature>
<evidence type="ECO:0000256" key="1">
    <source>
        <dbReference type="SAM" id="MobiDB-lite"/>
    </source>
</evidence>
<dbReference type="CDD" id="cd14273">
    <property type="entry name" value="UBA_TAP-C_like"/>
    <property type="match status" value="1"/>
</dbReference>
<evidence type="ECO:0000313" key="3">
    <source>
        <dbReference type="EMBL" id="GMR34147.1"/>
    </source>
</evidence>
<dbReference type="CDD" id="cd02958">
    <property type="entry name" value="UAS"/>
    <property type="match status" value="1"/>
</dbReference>
<evidence type="ECO:0000259" key="2">
    <source>
        <dbReference type="PROSITE" id="PS50033"/>
    </source>
</evidence>
<dbReference type="Pfam" id="PF14555">
    <property type="entry name" value="UBA_4"/>
    <property type="match status" value="1"/>
</dbReference>
<keyword evidence="4" id="KW-1185">Reference proteome</keyword>
<dbReference type="InterPro" id="IPR006577">
    <property type="entry name" value="UAS"/>
</dbReference>
<dbReference type="InterPro" id="IPR001012">
    <property type="entry name" value="UBX_dom"/>
</dbReference>
<evidence type="ECO:0000313" key="4">
    <source>
        <dbReference type="Proteomes" id="UP001328107"/>
    </source>
</evidence>
<dbReference type="InterPro" id="IPR029071">
    <property type="entry name" value="Ubiquitin-like_domsf"/>
</dbReference>
<dbReference type="AlphaFoldDB" id="A0AAN4Z405"/>
<dbReference type="PROSITE" id="PS50033">
    <property type="entry name" value="UBX"/>
    <property type="match status" value="1"/>
</dbReference>
<dbReference type="InterPro" id="IPR036249">
    <property type="entry name" value="Thioredoxin-like_sf"/>
</dbReference>